<keyword evidence="1" id="KW-0472">Membrane</keyword>
<dbReference type="Proteomes" id="UP000777784">
    <property type="component" value="Unassembled WGS sequence"/>
</dbReference>
<keyword evidence="1" id="KW-1133">Transmembrane helix</keyword>
<proteinExistence type="predicted"/>
<accession>A0A948RUF1</accession>
<gene>
    <name evidence="2" type="ORF">KJ970_02445</name>
</gene>
<organism evidence="2 3">
    <name type="scientific">Eiseniibacteriota bacterium</name>
    <dbReference type="NCBI Taxonomy" id="2212470"/>
    <lineage>
        <taxon>Bacteria</taxon>
        <taxon>Candidatus Eiseniibacteriota</taxon>
    </lineage>
</organism>
<protein>
    <submittedName>
        <fullName evidence="2">Uncharacterized protein</fullName>
    </submittedName>
</protein>
<reference evidence="2" key="1">
    <citation type="submission" date="2021-05" db="EMBL/GenBank/DDBJ databases">
        <title>Energy efficiency and biological interactions define the core microbiome of deep oligotrophic groundwater.</title>
        <authorList>
            <person name="Mehrshad M."/>
            <person name="Lopez-Fernandez M."/>
            <person name="Bell E."/>
            <person name="Bernier-Latmani R."/>
            <person name="Bertilsson S."/>
            <person name="Dopson M."/>
        </authorList>
    </citation>
    <scope>NUCLEOTIDE SEQUENCE</scope>
    <source>
        <strain evidence="2">Modern_marine.mb.64</strain>
    </source>
</reference>
<dbReference type="AlphaFoldDB" id="A0A948RUF1"/>
<keyword evidence="1" id="KW-0812">Transmembrane</keyword>
<comment type="caution">
    <text evidence="2">The sequence shown here is derived from an EMBL/GenBank/DDBJ whole genome shotgun (WGS) entry which is preliminary data.</text>
</comment>
<feature type="transmembrane region" description="Helical" evidence="1">
    <location>
        <begin position="26"/>
        <end position="45"/>
    </location>
</feature>
<evidence type="ECO:0000256" key="1">
    <source>
        <dbReference type="SAM" id="Phobius"/>
    </source>
</evidence>
<name>A0A948RUF1_UNCEI</name>
<evidence type="ECO:0000313" key="2">
    <source>
        <dbReference type="EMBL" id="MBU2689758.1"/>
    </source>
</evidence>
<evidence type="ECO:0000313" key="3">
    <source>
        <dbReference type="Proteomes" id="UP000777784"/>
    </source>
</evidence>
<dbReference type="EMBL" id="JAHJDP010000018">
    <property type="protein sequence ID" value="MBU2689758.1"/>
    <property type="molecule type" value="Genomic_DNA"/>
</dbReference>
<sequence>MEGVIMTYTDGQIEKKIQRLERESRVLRILAGFLLSLTCAILVMGQAPRTPEPESITICDDQGRIRIELALDPGGAPYISLQDENGITRAKLDANISGPGVHFRNADNSLLASLRIFGEDEPFLILCAGDGKVLFRAP</sequence>